<name>A0A2N0NYX1_9GLOM</name>
<dbReference type="VEuPathDB" id="FungiDB:RhiirA1_371419"/>
<organism evidence="1 2">
    <name type="scientific">Rhizophagus irregularis</name>
    <dbReference type="NCBI Taxonomy" id="588596"/>
    <lineage>
        <taxon>Eukaryota</taxon>
        <taxon>Fungi</taxon>
        <taxon>Fungi incertae sedis</taxon>
        <taxon>Mucoromycota</taxon>
        <taxon>Glomeromycotina</taxon>
        <taxon>Glomeromycetes</taxon>
        <taxon>Glomerales</taxon>
        <taxon>Glomeraceae</taxon>
        <taxon>Rhizophagus</taxon>
    </lineage>
</organism>
<accession>A0A2N0NYX1</accession>
<evidence type="ECO:0000313" key="1">
    <source>
        <dbReference type="EMBL" id="PKB99758.1"/>
    </source>
</evidence>
<dbReference type="Proteomes" id="UP000232722">
    <property type="component" value="Unassembled WGS sequence"/>
</dbReference>
<sequence>MCFQTNLRGYKAEEWANWIILYSVPLIKTFLPDKYIKEKKLFNFYKHIARDYAKVDNKDRSNIFLISFHYLLHVIESIEDFGPYRGYWQFPIERMCGMLIPLVKSQLHSYANLWNNLVLYERFNLLKYNREICEYIFPQKEEKKWPLHIVFASSLYEEYELYSPSKKYTLTPSELKKLKETYSAIYDINKNQIEINITVDKYAHFPNVLPELVEKEIFGKIEYFIMHKHNESEHIFAYIRKIDKYEEDNYGLIYFNKFSLLKLLV</sequence>
<evidence type="ECO:0000313" key="2">
    <source>
        <dbReference type="Proteomes" id="UP000232722"/>
    </source>
</evidence>
<proteinExistence type="predicted"/>
<dbReference type="EMBL" id="LLXJ01002083">
    <property type="protein sequence ID" value="PKB99758.1"/>
    <property type="molecule type" value="Genomic_DNA"/>
</dbReference>
<protein>
    <recommendedName>
        <fullName evidence="3">DUF4218 domain-containing protein</fullName>
    </recommendedName>
</protein>
<evidence type="ECO:0008006" key="3">
    <source>
        <dbReference type="Google" id="ProtNLM"/>
    </source>
</evidence>
<dbReference type="AlphaFoldDB" id="A0A2N0NYX1"/>
<gene>
    <name evidence="1" type="ORF">RhiirA5_429215</name>
</gene>
<reference evidence="1 2" key="1">
    <citation type="submission" date="2016-04" db="EMBL/GenBank/DDBJ databases">
        <title>Genome analyses suggest a sexual origin of heterokaryosis in a supposedly ancient asexual fungus.</title>
        <authorList>
            <person name="Ropars J."/>
            <person name="Sedzielewska K."/>
            <person name="Noel J."/>
            <person name="Charron P."/>
            <person name="Farinelli L."/>
            <person name="Marton T."/>
            <person name="Kruger M."/>
            <person name="Pelin A."/>
            <person name="Brachmann A."/>
            <person name="Corradi N."/>
        </authorList>
    </citation>
    <scope>NUCLEOTIDE SEQUENCE [LARGE SCALE GENOMIC DNA]</scope>
    <source>
        <strain evidence="1 2">A5</strain>
    </source>
</reference>
<dbReference type="VEuPathDB" id="FungiDB:FUN_011698"/>
<comment type="caution">
    <text evidence="1">The sequence shown here is derived from an EMBL/GenBank/DDBJ whole genome shotgun (WGS) entry which is preliminary data.</text>
</comment>
<reference evidence="1 2" key="2">
    <citation type="submission" date="2017-09" db="EMBL/GenBank/DDBJ databases">
        <title>Extensive intraspecific genome diversity in a model arbuscular mycorrhizal fungus.</title>
        <authorList>
            <person name="Chen E.C."/>
            <person name="Morin E."/>
            <person name="Beaudet D."/>
            <person name="Noel J."/>
            <person name="Ndikumana S."/>
            <person name="Charron P."/>
            <person name="St-Onge C."/>
            <person name="Giorgi J."/>
            <person name="Grigoriev I.V."/>
            <person name="Roux C."/>
            <person name="Martin F.M."/>
            <person name="Corradi N."/>
        </authorList>
    </citation>
    <scope>NUCLEOTIDE SEQUENCE [LARGE SCALE GENOMIC DNA]</scope>
    <source>
        <strain evidence="1 2">A5</strain>
    </source>
</reference>